<evidence type="ECO:0000313" key="1">
    <source>
        <dbReference type="EMBL" id="EYD73607.1"/>
    </source>
</evidence>
<evidence type="ECO:0000313" key="2">
    <source>
        <dbReference type="Proteomes" id="UP000019666"/>
    </source>
</evidence>
<sequence>MKGGDRLKRQLVTALKDHLASPTARVRVPEAGEILWQAFLELDATRHVGDAGPAPITFLEIEAWCRLKGVPFQPHHIETLRAMDAALVAHFLEKAKKAVEALKRQRRPGRPSMNAALFDKMF</sequence>
<dbReference type="Proteomes" id="UP000019666">
    <property type="component" value="Unassembled WGS sequence"/>
</dbReference>
<reference evidence="1 2" key="1">
    <citation type="submission" date="2013-02" db="EMBL/GenBank/DDBJ databases">
        <authorList>
            <person name="Fiebig A."/>
            <person name="Goeker M."/>
            <person name="Klenk H.-P.P."/>
        </authorList>
    </citation>
    <scope>NUCLEOTIDE SEQUENCE [LARGE SCALE GENOMIC DNA]</scope>
    <source>
        <strain evidence="1 2">DSM 19309</strain>
    </source>
</reference>
<proteinExistence type="predicted"/>
<keyword evidence="2" id="KW-1185">Reference proteome</keyword>
<dbReference type="HOGENOM" id="CLU_165505_0_0_5"/>
<protein>
    <submittedName>
        <fullName evidence="1">Uncharacterized protein</fullName>
    </submittedName>
</protein>
<organism evidence="1 2">
    <name type="scientific">Rubellimicrobium mesophilum DSM 19309</name>
    <dbReference type="NCBI Taxonomy" id="442562"/>
    <lineage>
        <taxon>Bacteria</taxon>
        <taxon>Pseudomonadati</taxon>
        <taxon>Pseudomonadota</taxon>
        <taxon>Alphaproteobacteria</taxon>
        <taxon>Rhodobacterales</taxon>
        <taxon>Roseobacteraceae</taxon>
        <taxon>Rubellimicrobium</taxon>
    </lineage>
</organism>
<gene>
    <name evidence="1" type="ORF">Rumeso_04728</name>
</gene>
<accession>A0A017HGK5</accession>
<dbReference type="AlphaFoldDB" id="A0A017HGK5"/>
<dbReference type="Pfam" id="PF23812">
    <property type="entry name" value="Phage_TAC_18"/>
    <property type="match status" value="1"/>
</dbReference>
<dbReference type="InterPro" id="IPR056919">
    <property type="entry name" value="Phage_TAC_18"/>
</dbReference>
<dbReference type="EMBL" id="AOSK01000130">
    <property type="protein sequence ID" value="EYD73607.1"/>
    <property type="molecule type" value="Genomic_DNA"/>
</dbReference>
<name>A0A017HGK5_9RHOB</name>
<dbReference type="STRING" id="442562.Rumeso_04728"/>
<comment type="caution">
    <text evidence="1">The sequence shown here is derived from an EMBL/GenBank/DDBJ whole genome shotgun (WGS) entry which is preliminary data.</text>
</comment>